<sequence length="140" mass="16532">MAYVYRFLDYRTKDIIYVGKTKRPLETRMNEHFHNGGHLPSKCYSSVGRIEYITCKTEADAILVENYFINKYKPRYNTQDKVQSPLTVSINVKDNWKLFKVLKKGVTFTPPKTPSVAVFLFWGFMAYFFLLGVAWYIKEF</sequence>
<dbReference type="EMBL" id="JACRWE010000003">
    <property type="protein sequence ID" value="MBC5996521.1"/>
    <property type="molecule type" value="Genomic_DNA"/>
</dbReference>
<keyword evidence="4" id="KW-1185">Reference proteome</keyword>
<dbReference type="Proteomes" id="UP000609849">
    <property type="component" value="Unassembled WGS sequence"/>
</dbReference>
<keyword evidence="1" id="KW-0472">Membrane</keyword>
<name>A0ABR7JNK5_9FIRM</name>
<comment type="caution">
    <text evidence="3">The sequence shown here is derived from an EMBL/GenBank/DDBJ whole genome shotgun (WGS) entry which is preliminary data.</text>
</comment>
<dbReference type="CDD" id="cd10434">
    <property type="entry name" value="GIY-YIG_UvrC_Cho"/>
    <property type="match status" value="1"/>
</dbReference>
<keyword evidence="3" id="KW-0255">Endonuclease</keyword>
<dbReference type="InterPro" id="IPR035901">
    <property type="entry name" value="GIY-YIG_endonuc_sf"/>
</dbReference>
<evidence type="ECO:0000259" key="2">
    <source>
        <dbReference type="PROSITE" id="PS50164"/>
    </source>
</evidence>
<dbReference type="Gene3D" id="3.40.1440.10">
    <property type="entry name" value="GIY-YIG endonuclease"/>
    <property type="match status" value="1"/>
</dbReference>
<feature type="domain" description="GIY-YIG" evidence="2">
    <location>
        <begin position="1"/>
        <end position="78"/>
    </location>
</feature>
<dbReference type="InterPro" id="IPR000305">
    <property type="entry name" value="GIY-YIG_endonuc"/>
</dbReference>
<keyword evidence="3" id="KW-0378">Hydrolase</keyword>
<dbReference type="InterPro" id="IPR050066">
    <property type="entry name" value="UvrABC_protein_C"/>
</dbReference>
<accession>A0ABR7JNK5</accession>
<evidence type="ECO:0000313" key="4">
    <source>
        <dbReference type="Proteomes" id="UP000609849"/>
    </source>
</evidence>
<proteinExistence type="predicted"/>
<evidence type="ECO:0000313" key="3">
    <source>
        <dbReference type="EMBL" id="MBC5996521.1"/>
    </source>
</evidence>
<dbReference type="InterPro" id="IPR047296">
    <property type="entry name" value="GIY-YIG_UvrC_Cho"/>
</dbReference>
<keyword evidence="1" id="KW-1133">Transmembrane helix</keyword>
<protein>
    <submittedName>
        <fullName evidence="3">Nucleotide excision repair endonuclease</fullName>
    </submittedName>
</protein>
<dbReference type="SMART" id="SM00465">
    <property type="entry name" value="GIYc"/>
    <property type="match status" value="1"/>
</dbReference>
<organism evidence="3 4">
    <name type="scientific">Romboutsia faecis</name>
    <dbReference type="NCBI Taxonomy" id="2764597"/>
    <lineage>
        <taxon>Bacteria</taxon>
        <taxon>Bacillati</taxon>
        <taxon>Bacillota</taxon>
        <taxon>Clostridia</taxon>
        <taxon>Peptostreptococcales</taxon>
        <taxon>Peptostreptococcaceae</taxon>
        <taxon>Romboutsia</taxon>
    </lineage>
</organism>
<reference evidence="3 4" key="1">
    <citation type="submission" date="2020-08" db="EMBL/GenBank/DDBJ databases">
        <authorList>
            <person name="Liu C."/>
            <person name="Sun Q."/>
        </authorList>
    </citation>
    <scope>NUCLEOTIDE SEQUENCE [LARGE SCALE GENOMIC DNA]</scope>
    <source>
        <strain evidence="3 4">NSJ-18</strain>
    </source>
</reference>
<keyword evidence="1" id="KW-0812">Transmembrane</keyword>
<dbReference type="Pfam" id="PF01541">
    <property type="entry name" value="GIY-YIG"/>
    <property type="match status" value="1"/>
</dbReference>
<keyword evidence="3" id="KW-0540">Nuclease</keyword>
<evidence type="ECO:0000256" key="1">
    <source>
        <dbReference type="SAM" id="Phobius"/>
    </source>
</evidence>
<dbReference type="PANTHER" id="PTHR30562:SF1">
    <property type="entry name" value="UVRABC SYSTEM PROTEIN C"/>
    <property type="match status" value="1"/>
</dbReference>
<dbReference type="RefSeq" id="WP_187127882.1">
    <property type="nucleotide sequence ID" value="NZ_JACRWE010000003.1"/>
</dbReference>
<feature type="transmembrane region" description="Helical" evidence="1">
    <location>
        <begin position="116"/>
        <end position="137"/>
    </location>
</feature>
<dbReference type="PANTHER" id="PTHR30562">
    <property type="entry name" value="UVRC/OXIDOREDUCTASE"/>
    <property type="match status" value="1"/>
</dbReference>
<dbReference type="GO" id="GO:0004519">
    <property type="term" value="F:endonuclease activity"/>
    <property type="evidence" value="ECO:0007669"/>
    <property type="project" value="UniProtKB-KW"/>
</dbReference>
<dbReference type="SUPFAM" id="SSF82771">
    <property type="entry name" value="GIY-YIG endonuclease"/>
    <property type="match status" value="1"/>
</dbReference>
<dbReference type="PROSITE" id="PS50164">
    <property type="entry name" value="GIY_YIG"/>
    <property type="match status" value="1"/>
</dbReference>
<gene>
    <name evidence="3" type="ORF">H8923_07085</name>
</gene>